<dbReference type="OrthoDB" id="7330654at2"/>
<gene>
    <name evidence="5" type="ORF">DET59_1115</name>
</gene>
<dbReference type="Proteomes" id="UP000252118">
    <property type="component" value="Unassembled WGS sequence"/>
</dbReference>
<dbReference type="EC" id="2.3.1.-" evidence="4"/>
<dbReference type="PANTHER" id="PTHR11104">
    <property type="entry name" value="AMINOGLYCOSIDE N3-ACETYLTRANSFERASE"/>
    <property type="match status" value="1"/>
</dbReference>
<comment type="similarity">
    <text evidence="1 4">Belongs to the antibiotic N-acetyltransferase family.</text>
</comment>
<keyword evidence="2 4" id="KW-0808">Transferase</keyword>
<dbReference type="EMBL" id="QNRJ01000011">
    <property type="protein sequence ID" value="RBP02908.1"/>
    <property type="molecule type" value="Genomic_DNA"/>
</dbReference>
<dbReference type="GO" id="GO:0046353">
    <property type="term" value="F:aminoglycoside 3-N-acetyltransferase activity"/>
    <property type="evidence" value="ECO:0007669"/>
    <property type="project" value="UniProtKB-EC"/>
</dbReference>
<evidence type="ECO:0000256" key="4">
    <source>
        <dbReference type="RuleBase" id="RU365031"/>
    </source>
</evidence>
<comment type="catalytic activity">
    <reaction evidence="4">
        <text>a 2-deoxystreptamine antibiotic + acetyl-CoA = an N(3)-acetyl-2-deoxystreptamine antibiotic + CoA + H(+)</text>
        <dbReference type="Rhea" id="RHEA:12665"/>
        <dbReference type="ChEBI" id="CHEBI:15378"/>
        <dbReference type="ChEBI" id="CHEBI:57287"/>
        <dbReference type="ChEBI" id="CHEBI:57288"/>
        <dbReference type="ChEBI" id="CHEBI:57921"/>
        <dbReference type="ChEBI" id="CHEBI:77452"/>
        <dbReference type="EC" id="2.3.1.81"/>
    </reaction>
</comment>
<name>A0A366EKM1_9BACI</name>
<organism evidence="5 6">
    <name type="scientific">Rossellomorea aquimaris</name>
    <dbReference type="NCBI Taxonomy" id="189382"/>
    <lineage>
        <taxon>Bacteria</taxon>
        <taxon>Bacillati</taxon>
        <taxon>Bacillota</taxon>
        <taxon>Bacilli</taxon>
        <taxon>Bacillales</taxon>
        <taxon>Bacillaceae</taxon>
        <taxon>Rossellomorea</taxon>
    </lineage>
</organism>
<sequence>MGQGKLVTKNQMVHDLGELGVHQGMTIIVHSSLKSLGRVIGGPVSVILALEETVGGEGNIVMPTQTEQLCDPAEYGSGYTDEEMKIIRDNMPTYHPDLTPTCYMGFIPETFRKQKRVVRSAHPHTSFAAWGKHAKYITEDHGLHFSLNQNSPLGKIYELNGYILLLGAPTDSNTSLHLAEYRQENTFVKEKIWDVKVEKNHIGVWTTYQDINNDSDDFDKIFDAFRKDTDNVKEGLVGEARSYLIPMREMVEYAVGWMNENREET</sequence>
<evidence type="ECO:0000256" key="2">
    <source>
        <dbReference type="ARBA" id="ARBA00022679"/>
    </source>
</evidence>
<dbReference type="PANTHER" id="PTHR11104:SF0">
    <property type="entry name" value="SPBETA PROPHAGE-DERIVED AMINOGLYCOSIDE N(3')-ACETYLTRANSFERASE-LIKE PROTEIN YOKD"/>
    <property type="match status" value="1"/>
</dbReference>
<dbReference type="GO" id="GO:0046677">
    <property type="term" value="P:response to antibiotic"/>
    <property type="evidence" value="ECO:0007669"/>
    <property type="project" value="UniProtKB-KW"/>
</dbReference>
<dbReference type="RefSeq" id="WP_113970264.1">
    <property type="nucleotide sequence ID" value="NZ_QNRJ01000011.1"/>
</dbReference>
<evidence type="ECO:0000256" key="3">
    <source>
        <dbReference type="ARBA" id="ARBA00023315"/>
    </source>
</evidence>
<protein>
    <recommendedName>
        <fullName evidence="4">Aminoglycoside N(3)-acetyltransferase</fullName>
        <ecNumber evidence="4">2.3.1.-</ecNumber>
    </recommendedName>
</protein>
<evidence type="ECO:0000313" key="5">
    <source>
        <dbReference type="EMBL" id="RBP02908.1"/>
    </source>
</evidence>
<accession>A0A366EKM1</accession>
<dbReference type="InterPro" id="IPR028345">
    <property type="entry name" value="Antibiotic_NAT-like"/>
</dbReference>
<evidence type="ECO:0000313" key="6">
    <source>
        <dbReference type="Proteomes" id="UP000252118"/>
    </source>
</evidence>
<keyword evidence="3 4" id="KW-0012">Acyltransferase</keyword>
<evidence type="ECO:0000256" key="1">
    <source>
        <dbReference type="ARBA" id="ARBA00006383"/>
    </source>
</evidence>
<dbReference type="SUPFAM" id="SSF110710">
    <property type="entry name" value="TTHA0583/YokD-like"/>
    <property type="match status" value="1"/>
</dbReference>
<dbReference type="Pfam" id="PF02522">
    <property type="entry name" value="Antibiotic_NAT"/>
    <property type="match status" value="1"/>
</dbReference>
<comment type="caution">
    <text evidence="5">The sequence shown here is derived from an EMBL/GenBank/DDBJ whole genome shotgun (WGS) entry which is preliminary data.</text>
</comment>
<keyword evidence="4" id="KW-0046">Antibiotic resistance</keyword>
<reference evidence="5 6" key="1">
    <citation type="submission" date="2018-06" db="EMBL/GenBank/DDBJ databases">
        <title>Freshwater and sediment microbial communities from various areas in North America, analyzing microbe dynamics in response to fracking.</title>
        <authorList>
            <person name="Lamendella R."/>
        </authorList>
    </citation>
    <scope>NUCLEOTIDE SEQUENCE [LARGE SCALE GENOMIC DNA]</scope>
    <source>
        <strain evidence="5 6">97B</strain>
    </source>
</reference>
<dbReference type="AlphaFoldDB" id="A0A366EKM1"/>
<dbReference type="InterPro" id="IPR003679">
    <property type="entry name" value="Amioglycoside_AcTrfase"/>
</dbReference>
<proteinExistence type="inferred from homology"/>